<feature type="transmembrane region" description="Helical" evidence="7">
    <location>
        <begin position="635"/>
        <end position="656"/>
    </location>
</feature>
<feature type="transmembrane region" description="Helical" evidence="7">
    <location>
        <begin position="1480"/>
        <end position="1500"/>
    </location>
</feature>
<dbReference type="InterPro" id="IPR005828">
    <property type="entry name" value="MFS_sugar_transport-like"/>
</dbReference>
<organism evidence="9 10">
    <name type="scientific">Trichomalopsis sarcophagae</name>
    <dbReference type="NCBI Taxonomy" id="543379"/>
    <lineage>
        <taxon>Eukaryota</taxon>
        <taxon>Metazoa</taxon>
        <taxon>Ecdysozoa</taxon>
        <taxon>Arthropoda</taxon>
        <taxon>Hexapoda</taxon>
        <taxon>Insecta</taxon>
        <taxon>Pterygota</taxon>
        <taxon>Neoptera</taxon>
        <taxon>Endopterygota</taxon>
        <taxon>Hymenoptera</taxon>
        <taxon>Apocrita</taxon>
        <taxon>Proctotrupomorpha</taxon>
        <taxon>Chalcidoidea</taxon>
        <taxon>Pteromalidae</taxon>
        <taxon>Pteromalinae</taxon>
        <taxon>Trichomalopsis</taxon>
    </lineage>
</organism>
<keyword evidence="6 7" id="KW-0472">Membrane</keyword>
<evidence type="ECO:0000256" key="1">
    <source>
        <dbReference type="ARBA" id="ARBA00004141"/>
    </source>
</evidence>
<evidence type="ECO:0000256" key="6">
    <source>
        <dbReference type="ARBA" id="ARBA00023136"/>
    </source>
</evidence>
<feature type="transmembrane region" description="Helical" evidence="7">
    <location>
        <begin position="1292"/>
        <end position="1313"/>
    </location>
</feature>
<evidence type="ECO:0000259" key="8">
    <source>
        <dbReference type="PROSITE" id="PS50850"/>
    </source>
</evidence>
<dbReference type="Pfam" id="PF07690">
    <property type="entry name" value="MFS_1"/>
    <property type="match status" value="2"/>
</dbReference>
<dbReference type="Gene3D" id="1.20.1250.20">
    <property type="entry name" value="MFS general substrate transporter like domains"/>
    <property type="match status" value="3"/>
</dbReference>
<comment type="caution">
    <text evidence="9">The sequence shown here is derived from an EMBL/GenBank/DDBJ whole genome shotgun (WGS) entry which is preliminary data.</text>
</comment>
<evidence type="ECO:0000256" key="2">
    <source>
        <dbReference type="ARBA" id="ARBA00008335"/>
    </source>
</evidence>
<feature type="transmembrane region" description="Helical" evidence="7">
    <location>
        <begin position="1224"/>
        <end position="1241"/>
    </location>
</feature>
<feature type="transmembrane region" description="Helical" evidence="7">
    <location>
        <begin position="697"/>
        <end position="715"/>
    </location>
</feature>
<accession>A0A232ETW6</accession>
<feature type="transmembrane region" description="Helical" evidence="7">
    <location>
        <begin position="1560"/>
        <end position="1583"/>
    </location>
</feature>
<feature type="transmembrane region" description="Helical" evidence="7">
    <location>
        <begin position="77"/>
        <end position="98"/>
    </location>
</feature>
<evidence type="ECO:0000256" key="4">
    <source>
        <dbReference type="ARBA" id="ARBA00022692"/>
    </source>
</evidence>
<keyword evidence="5 7" id="KW-1133">Transmembrane helix</keyword>
<dbReference type="InterPro" id="IPR020846">
    <property type="entry name" value="MFS_dom"/>
</dbReference>
<feature type="transmembrane region" description="Helical" evidence="7">
    <location>
        <begin position="423"/>
        <end position="442"/>
    </location>
</feature>
<keyword evidence="3" id="KW-0813">Transport</keyword>
<evidence type="ECO:0000313" key="10">
    <source>
        <dbReference type="Proteomes" id="UP000215335"/>
    </source>
</evidence>
<evidence type="ECO:0000313" key="9">
    <source>
        <dbReference type="EMBL" id="OXU21736.1"/>
    </source>
</evidence>
<dbReference type="Proteomes" id="UP000215335">
    <property type="component" value="Unassembled WGS sequence"/>
</dbReference>
<keyword evidence="4 7" id="KW-0812">Transmembrane</keyword>
<dbReference type="STRING" id="543379.A0A232ETW6"/>
<feature type="transmembrane region" description="Helical" evidence="7">
    <location>
        <begin position="980"/>
        <end position="997"/>
    </location>
</feature>
<dbReference type="GO" id="GO:0022857">
    <property type="term" value="F:transmembrane transporter activity"/>
    <property type="evidence" value="ECO:0007669"/>
    <property type="project" value="InterPro"/>
</dbReference>
<comment type="similarity">
    <text evidence="2">Belongs to the major facilitator superfamily.</text>
</comment>
<feature type="transmembrane region" description="Helical" evidence="7">
    <location>
        <begin position="1125"/>
        <end position="1142"/>
    </location>
</feature>
<feature type="transmembrane region" description="Helical" evidence="7">
    <location>
        <begin position="1394"/>
        <end position="1411"/>
    </location>
</feature>
<feature type="transmembrane region" description="Helical" evidence="7">
    <location>
        <begin position="317"/>
        <end position="335"/>
    </location>
</feature>
<proteinExistence type="inferred from homology"/>
<feature type="domain" description="Major facilitator superfamily (MFS) profile" evidence="8">
    <location>
        <begin position="1129"/>
        <end position="1614"/>
    </location>
</feature>
<feature type="transmembrane region" description="Helical" evidence="7">
    <location>
        <begin position="727"/>
        <end position="749"/>
    </location>
</feature>
<dbReference type="PANTHER" id="PTHR23511:SF36">
    <property type="entry name" value="EG:BACR7A4.13 PROTEIN-RELATED"/>
    <property type="match status" value="1"/>
</dbReference>
<feature type="transmembrane region" description="Helical" evidence="7">
    <location>
        <begin position="110"/>
        <end position="129"/>
    </location>
</feature>
<feature type="transmembrane region" description="Helical" evidence="7">
    <location>
        <begin position="211"/>
        <end position="230"/>
    </location>
</feature>
<feature type="transmembrane region" description="Helical" evidence="7">
    <location>
        <begin position="1003"/>
        <end position="1027"/>
    </location>
</feature>
<evidence type="ECO:0000256" key="5">
    <source>
        <dbReference type="ARBA" id="ARBA00022989"/>
    </source>
</evidence>
<dbReference type="PANTHER" id="PTHR23511">
    <property type="entry name" value="SYNAPTIC VESICLE GLYCOPROTEIN 2"/>
    <property type="match status" value="1"/>
</dbReference>
<feature type="transmembrane region" description="Helical" evidence="7">
    <location>
        <begin position="1253"/>
        <end position="1276"/>
    </location>
</feature>
<feature type="transmembrane region" description="Helical" evidence="7">
    <location>
        <begin position="394"/>
        <end position="416"/>
    </location>
</feature>
<protein>
    <recommendedName>
        <fullName evidence="8">Major facilitator superfamily (MFS) profile domain-containing protein</fullName>
    </recommendedName>
</protein>
<comment type="subcellular location">
    <subcellularLocation>
        <location evidence="1">Membrane</location>
        <topology evidence="1">Multi-pass membrane protein</topology>
    </subcellularLocation>
</comment>
<evidence type="ECO:0000256" key="3">
    <source>
        <dbReference type="ARBA" id="ARBA00022448"/>
    </source>
</evidence>
<name>A0A232ETW6_9HYME</name>
<dbReference type="GO" id="GO:0016020">
    <property type="term" value="C:membrane"/>
    <property type="evidence" value="ECO:0007669"/>
    <property type="project" value="UniProtKB-SubCell"/>
</dbReference>
<feature type="transmembrane region" description="Helical" evidence="7">
    <location>
        <begin position="168"/>
        <end position="191"/>
    </location>
</feature>
<feature type="transmembrane region" description="Helical" evidence="7">
    <location>
        <begin position="481"/>
        <end position="504"/>
    </location>
</feature>
<feature type="transmembrane region" description="Helical" evidence="7">
    <location>
        <begin position="40"/>
        <end position="57"/>
    </location>
</feature>
<dbReference type="InterPro" id="IPR011701">
    <property type="entry name" value="MFS"/>
</dbReference>
<feature type="domain" description="Major facilitator superfamily (MFS) profile" evidence="8">
    <location>
        <begin position="44"/>
        <end position="535"/>
    </location>
</feature>
<feature type="domain" description="Major facilitator superfamily (MFS) profile" evidence="8">
    <location>
        <begin position="602"/>
        <end position="1091"/>
    </location>
</feature>
<feature type="transmembrane region" description="Helical" evidence="7">
    <location>
        <begin position="135"/>
        <end position="156"/>
    </location>
</feature>
<feature type="transmembrane region" description="Helical" evidence="7">
    <location>
        <begin position="1039"/>
        <end position="1060"/>
    </location>
</feature>
<feature type="transmembrane region" description="Helical" evidence="7">
    <location>
        <begin position="598"/>
        <end position="615"/>
    </location>
</feature>
<reference evidence="9 10" key="1">
    <citation type="journal article" date="2017" name="Curr. Biol.">
        <title>The Evolution of Venom by Co-option of Single-Copy Genes.</title>
        <authorList>
            <person name="Martinson E.O."/>
            <person name="Mrinalini"/>
            <person name="Kelkar Y.D."/>
            <person name="Chang C.H."/>
            <person name="Werren J.H."/>
        </authorList>
    </citation>
    <scope>NUCLEOTIDE SEQUENCE [LARGE SCALE GENOMIC DNA]</scope>
    <source>
        <strain evidence="9 10">Alberta</strain>
        <tissue evidence="9">Whole body</tissue>
    </source>
</reference>
<feature type="transmembrane region" description="Helical" evidence="7">
    <location>
        <begin position="1195"/>
        <end position="1218"/>
    </location>
</feature>
<keyword evidence="10" id="KW-1185">Reference proteome</keyword>
<dbReference type="EMBL" id="NNAY01002245">
    <property type="protein sequence ID" value="OXU21736.1"/>
    <property type="molecule type" value="Genomic_DNA"/>
</dbReference>
<feature type="transmembrane region" description="Helical" evidence="7">
    <location>
        <begin position="448"/>
        <end position="474"/>
    </location>
</feature>
<evidence type="ECO:0000256" key="7">
    <source>
        <dbReference type="SAM" id="Phobius"/>
    </source>
</evidence>
<dbReference type="PROSITE" id="PS50850">
    <property type="entry name" value="MFS"/>
    <property type="match status" value="3"/>
</dbReference>
<feature type="transmembrane region" description="Helical" evidence="7">
    <location>
        <begin position="668"/>
        <end position="685"/>
    </location>
</feature>
<dbReference type="Pfam" id="PF00083">
    <property type="entry name" value="Sugar_tr"/>
    <property type="match status" value="3"/>
</dbReference>
<feature type="transmembrane region" description="Helical" evidence="7">
    <location>
        <begin position="510"/>
        <end position="530"/>
    </location>
</feature>
<dbReference type="OrthoDB" id="3936150at2759"/>
<dbReference type="InterPro" id="IPR036259">
    <property type="entry name" value="MFS_trans_sf"/>
</dbReference>
<feature type="transmembrane region" description="Helical" evidence="7">
    <location>
        <begin position="1589"/>
        <end position="1609"/>
    </location>
</feature>
<feature type="transmembrane region" description="Helical" evidence="7">
    <location>
        <begin position="1066"/>
        <end position="1086"/>
    </location>
</feature>
<feature type="transmembrane region" description="Helical" evidence="7">
    <location>
        <begin position="1505"/>
        <end position="1521"/>
    </location>
</feature>
<sequence>MGIEKKQSIQLEEICSKNRASESKGADFETAVTTCGYGKFHYLLFLAVIPASWASVLDSSNMSMILPSAECDLQLSLFHKGILNGITYAGMVSSALIWGFIADVMGRRRILVYGFFADGICNILCGLSQNFATIVFFKFMSGFIISGPYATIMTYCAEFYCTKDRPRVTLAVGFTCFAGCIVNAALAWIIIPQNWHFEVGDNAFVYNSWRIYITSCGIPILMGALGLTFFPESPKFLMSQGRNEEALEVFKTMYAVNNGVSKDTYPIKLLENELNDQNGKQEEIVEQMGGTTLKPKSLKIVISDGFLQMKPLFMGSYFARLFLVVLVHANTLRLWQPQLFATLNNFQNGTSGGLNFTFCEILDNSTYNLPKPISLDANLTKSVVCTVKPVDNSVYMFTILVSTTTNVCLFLAAALVNLVGNKNLLLICFVLSTCAVLVLNWASHYTFIIVLTSLFVGLMCTTTNLVISVTVNLFPTSLRTMAVSLAMMIGRIGALAGNITFPVLLDSGCFVAIAALAVILIVSAVLTLFIPKHKENTAAKIRKSRLFVTKVLHICTVRLAHERSECDKHGAKKDYFKSFEEDGADFDKAITAVGYGKFHYLLLLILIPATWSSFFDTSNMSMILPAAECDLQLTLFQKGILNAAAYAGMVSSAFIWGFMADVTGRRKILIYGFFFDGVCNILNGFSPNFAVLVFFKYMSGFIISGPYATVTSYYAEFHSIKDRPKKLLGLNAMSFIGNILNSGLAWLIIPQAWLLVFGDNVFLYKSWRIYLSICGLPIIFGSLCLFFFPESPQFLMSKGRNDEALEVLKKVYSMNSGLPSENYPIKLLENEAVEMHDKSNIGSTEPKSFSTALCEGFRQMKPLFASSYFIKLSLLFVIQFCTMLSNNTLRLWQPQLLVILDQPTDETDLSLGPNTFCYIINNFTSNKANYSISDIDNVADCVEKPLNDSTYLRVLIMSAAVTLSMFMAAFFVNLFGNKKLLLGTLFASLISVTLLIWTSNTILILILMCLPVSMMCTATILVVNVAVEIFPTTLRTMAVSLTMMVGRVGALSGNVMFPVLLQYGCIEAVIFLVAMVLVALVLIIFVPTSNNKEKSSGSRCETDGNGEAKGANFEEAIAATGYGKFHYLLYLAIIPASWSSAFDTSTTSMIIPASECDLNLSLFQKGILNAIVYAGMVSSALVWGFMADAFGRKPIVFYGYLIDGLLNVLSGLSQSFYVLATFKFLSGFVISGPYASVLTYCAEFHCTKDRPRVTMFVGILIAAGTIIGSVLALVIIPQDWSFVYGNFYIRSWQIYLAVSGLPTLVGTLLLGFFPESPKFLMSQGRNDEALKIFRTIYSVNSGESKDNYPIRLLENETASGCSLESNQIVLKHRSLKACVHEGMMQMKPLFIGSYFPRLMLVITIQFCGMLSNNTIRLWQPQLFAILGQDGENSTDVSFCDIIDQSTFSQLDQNITENINATQSLICIRKTVDNSVYTNTIIISASALFFTFLGGALVNLISNKHLMRYFVSVASAIVLNWSESVMLTLISISLFVGCSSASVVLLISIVVNLFPTTMRTMAVSLTMMVGRIGCLLGNILFPVFLEYGCIVAILTLAGLSLASFVLGLIIPRAKDNVK</sequence>
<dbReference type="SUPFAM" id="SSF103473">
    <property type="entry name" value="MFS general substrate transporter"/>
    <property type="match status" value="3"/>
</dbReference>
<gene>
    <name evidence="9" type="ORF">TSAR_008990</name>
</gene>
<feature type="transmembrane region" description="Helical" evidence="7">
    <location>
        <begin position="868"/>
        <end position="885"/>
    </location>
</feature>
<feature type="transmembrane region" description="Helical" evidence="7">
    <location>
        <begin position="769"/>
        <end position="788"/>
    </location>
</feature>
<feature type="transmembrane region" description="Helical" evidence="7">
    <location>
        <begin position="1527"/>
        <end position="1553"/>
    </location>
</feature>
<feature type="transmembrane region" description="Helical" evidence="7">
    <location>
        <begin position="1162"/>
        <end position="1183"/>
    </location>
</feature>
<feature type="transmembrane region" description="Helical" evidence="7">
    <location>
        <begin position="954"/>
        <end position="975"/>
    </location>
</feature>